<gene>
    <name evidence="5" type="ORF">AMATHDRAFT_150462</name>
</gene>
<evidence type="ECO:0000259" key="3">
    <source>
        <dbReference type="Pfam" id="PF08729"/>
    </source>
</evidence>
<feature type="compositionally biased region" description="Basic and acidic residues" evidence="2">
    <location>
        <begin position="331"/>
        <end position="340"/>
    </location>
</feature>
<feature type="compositionally biased region" description="Basic and acidic residues" evidence="2">
    <location>
        <begin position="370"/>
        <end position="380"/>
    </location>
</feature>
<reference evidence="5 6" key="1">
    <citation type="submission" date="2014-02" db="EMBL/GenBank/DDBJ databases">
        <title>Transposable element dynamics among asymbiotic and ectomycorrhizal Amanita fungi.</title>
        <authorList>
            <consortium name="DOE Joint Genome Institute"/>
            <person name="Hess J."/>
            <person name="Skrede I."/>
            <person name="Wolfe B."/>
            <person name="LaButti K."/>
            <person name="Ohm R.A."/>
            <person name="Grigoriev I.V."/>
            <person name="Pringle A."/>
        </authorList>
    </citation>
    <scope>NUCLEOTIDE SEQUENCE [LARGE SCALE GENOMIC DNA]</scope>
    <source>
        <strain evidence="5 6">SKay4041</strain>
    </source>
</reference>
<dbReference type="EMBL" id="KZ302073">
    <property type="protein sequence ID" value="PFH48181.1"/>
    <property type="molecule type" value="Genomic_DNA"/>
</dbReference>
<protein>
    <recommendedName>
        <fullName evidence="7">Ubinuclein middle domain-containing protein</fullName>
    </recommendedName>
</protein>
<keyword evidence="1" id="KW-0597">Phosphoprotein</keyword>
<dbReference type="InterPro" id="IPR014840">
    <property type="entry name" value="HRD"/>
</dbReference>
<evidence type="ECO:0000313" key="5">
    <source>
        <dbReference type="EMBL" id="PFH48181.1"/>
    </source>
</evidence>
<feature type="compositionally biased region" description="Low complexity" evidence="2">
    <location>
        <begin position="342"/>
        <end position="356"/>
    </location>
</feature>
<feature type="compositionally biased region" description="Acidic residues" evidence="2">
    <location>
        <begin position="74"/>
        <end position="84"/>
    </location>
</feature>
<evidence type="ECO:0008006" key="7">
    <source>
        <dbReference type="Google" id="ProtNLM"/>
    </source>
</evidence>
<feature type="domain" description="Hpc2-related" evidence="3">
    <location>
        <begin position="88"/>
        <end position="137"/>
    </location>
</feature>
<feature type="compositionally biased region" description="Basic residues" evidence="2">
    <location>
        <begin position="87"/>
        <end position="96"/>
    </location>
</feature>
<evidence type="ECO:0000259" key="4">
    <source>
        <dbReference type="Pfam" id="PF14075"/>
    </source>
</evidence>
<dbReference type="Proteomes" id="UP000242287">
    <property type="component" value="Unassembled WGS sequence"/>
</dbReference>
<dbReference type="OrthoDB" id="5576775at2759"/>
<feature type="domain" description="Ubinuclein middle" evidence="4">
    <location>
        <begin position="214"/>
        <end position="470"/>
    </location>
</feature>
<feature type="region of interest" description="Disordered" evidence="2">
    <location>
        <begin position="144"/>
        <end position="194"/>
    </location>
</feature>
<feature type="region of interest" description="Disordered" evidence="2">
    <location>
        <begin position="328"/>
        <end position="402"/>
    </location>
</feature>
<feature type="non-terminal residue" evidence="5">
    <location>
        <position position="1"/>
    </location>
</feature>
<evidence type="ECO:0000256" key="2">
    <source>
        <dbReference type="SAM" id="MobiDB-lite"/>
    </source>
</evidence>
<feature type="region of interest" description="Disordered" evidence="2">
    <location>
        <begin position="44"/>
        <end position="104"/>
    </location>
</feature>
<feature type="compositionally biased region" description="Basic and acidic residues" evidence="2">
    <location>
        <begin position="170"/>
        <end position="193"/>
    </location>
</feature>
<dbReference type="Pfam" id="PF14075">
    <property type="entry name" value="UBN_AB"/>
    <property type="match status" value="1"/>
</dbReference>
<sequence length="510" mass="56144">STSTKPKSSRPAKARSPSPSPPPQPLLPPIQTIRLEIRLGGPDNYEVDIASRSRETGQRPSTPVRTKPPVVSSESEDEGVDEEDEKKKKKKKKKKNVTSEYYDITDPFIDDSELAIDERTWFAQTKQQGFYVSSGEVALLKDKCKPKSKKQPGASAVLGGTSKASTAAKTKQESGGKKDTKAEDGEHEGDTGQKRKRYITIMEGGKKRKIVDVNSFHPEIQAEIENLKDAITKENWSQKGKFPPGIKPLLNKLALLAIKLDEYDDHFFSLMPTLFPYNKFTMSKLIKRTVFTDHVQFLVSRQEALLQELAEQARTGFAKAEEEWEKSVQAWDKRQEKARLEAAAGDAGDSASGSAAPTRHPTEEMDVDGEEGKVKEDRDGAGGASAAGGLGGGGKDSHPPAKKYRMTESMKAIVWQLVMLSNECCRLENEKNALEGSVMQVSEQGSRKVLYQKIVAAFPEGWMSSGQISRDGEYAGCLCFCLVLSDAFGMLVSVSAMKKKLEKEAMENEG</sequence>
<name>A0A2A9NIR2_9AGAR</name>
<dbReference type="AlphaFoldDB" id="A0A2A9NIR2"/>
<feature type="compositionally biased region" description="Gly residues" evidence="2">
    <location>
        <begin position="381"/>
        <end position="394"/>
    </location>
</feature>
<dbReference type="InterPro" id="IPR026947">
    <property type="entry name" value="UBN_middle_dom"/>
</dbReference>
<feature type="region of interest" description="Disordered" evidence="2">
    <location>
        <begin position="1"/>
        <end position="32"/>
    </location>
</feature>
<accession>A0A2A9NIR2</accession>
<dbReference type="Pfam" id="PF08729">
    <property type="entry name" value="HUN"/>
    <property type="match status" value="1"/>
</dbReference>
<feature type="compositionally biased region" description="Pro residues" evidence="2">
    <location>
        <begin position="18"/>
        <end position="28"/>
    </location>
</feature>
<proteinExistence type="predicted"/>
<dbReference type="STRING" id="703135.A0A2A9NIR2"/>
<keyword evidence="6" id="KW-1185">Reference proteome</keyword>
<evidence type="ECO:0000256" key="1">
    <source>
        <dbReference type="ARBA" id="ARBA00022553"/>
    </source>
</evidence>
<evidence type="ECO:0000313" key="6">
    <source>
        <dbReference type="Proteomes" id="UP000242287"/>
    </source>
</evidence>
<organism evidence="5 6">
    <name type="scientific">Amanita thiersii Skay4041</name>
    <dbReference type="NCBI Taxonomy" id="703135"/>
    <lineage>
        <taxon>Eukaryota</taxon>
        <taxon>Fungi</taxon>
        <taxon>Dikarya</taxon>
        <taxon>Basidiomycota</taxon>
        <taxon>Agaricomycotina</taxon>
        <taxon>Agaricomycetes</taxon>
        <taxon>Agaricomycetidae</taxon>
        <taxon>Agaricales</taxon>
        <taxon>Pluteineae</taxon>
        <taxon>Amanitaceae</taxon>
        <taxon>Amanita</taxon>
    </lineage>
</organism>